<dbReference type="Proteomes" id="UP000708208">
    <property type="component" value="Unassembled WGS sequence"/>
</dbReference>
<keyword evidence="1" id="KW-1133">Transmembrane helix</keyword>
<protein>
    <submittedName>
        <fullName evidence="2">Uncharacterized protein</fullName>
    </submittedName>
</protein>
<comment type="caution">
    <text evidence="2">The sequence shown here is derived from an EMBL/GenBank/DDBJ whole genome shotgun (WGS) entry which is preliminary data.</text>
</comment>
<keyword evidence="3" id="KW-1185">Reference proteome</keyword>
<sequence>MKYVASCKYLNYSMVLLTSGTKVGWRKKTGCLQMLSRCGSVFKISEYLSLLLPIGVYCIVFYLSTAAASNFYPIYSDPEGGLCILVDTLKDVVIT</sequence>
<accession>A0A8J2K2M1</accession>
<gene>
    <name evidence="2" type="ORF">AFUS01_LOCUS15479</name>
</gene>
<dbReference type="AlphaFoldDB" id="A0A8J2K2M1"/>
<organism evidence="2 3">
    <name type="scientific">Allacma fusca</name>
    <dbReference type="NCBI Taxonomy" id="39272"/>
    <lineage>
        <taxon>Eukaryota</taxon>
        <taxon>Metazoa</taxon>
        <taxon>Ecdysozoa</taxon>
        <taxon>Arthropoda</taxon>
        <taxon>Hexapoda</taxon>
        <taxon>Collembola</taxon>
        <taxon>Symphypleona</taxon>
        <taxon>Sminthuridae</taxon>
        <taxon>Allacma</taxon>
    </lineage>
</organism>
<name>A0A8J2K2M1_9HEXA</name>
<evidence type="ECO:0000313" key="2">
    <source>
        <dbReference type="EMBL" id="CAG7726571.1"/>
    </source>
</evidence>
<dbReference type="EMBL" id="CAJVCH010137284">
    <property type="protein sequence ID" value="CAG7726571.1"/>
    <property type="molecule type" value="Genomic_DNA"/>
</dbReference>
<evidence type="ECO:0000256" key="1">
    <source>
        <dbReference type="SAM" id="Phobius"/>
    </source>
</evidence>
<feature type="transmembrane region" description="Helical" evidence="1">
    <location>
        <begin position="47"/>
        <end position="68"/>
    </location>
</feature>
<keyword evidence="1" id="KW-0472">Membrane</keyword>
<reference evidence="2" key="1">
    <citation type="submission" date="2021-06" db="EMBL/GenBank/DDBJ databases">
        <authorList>
            <person name="Hodson N. C."/>
            <person name="Mongue J. A."/>
            <person name="Jaron S. K."/>
        </authorList>
    </citation>
    <scope>NUCLEOTIDE SEQUENCE</scope>
</reference>
<proteinExistence type="predicted"/>
<keyword evidence="1" id="KW-0812">Transmembrane</keyword>
<evidence type="ECO:0000313" key="3">
    <source>
        <dbReference type="Proteomes" id="UP000708208"/>
    </source>
</evidence>